<keyword evidence="4" id="KW-0813">Transport</keyword>
<dbReference type="OrthoDB" id="8613300at2"/>
<evidence type="ECO:0000259" key="12">
    <source>
        <dbReference type="Pfam" id="PF03895"/>
    </source>
</evidence>
<feature type="domain" description="Trimeric autotransporter adhesin YadA-like C-terminal membrane anchor" evidence="12">
    <location>
        <begin position="423"/>
        <end position="481"/>
    </location>
</feature>
<dbReference type="InterPro" id="IPR011049">
    <property type="entry name" value="Serralysin-like_metalloprot_C"/>
</dbReference>
<name>A0A158DPC4_9BURK</name>
<dbReference type="AlphaFoldDB" id="A0A158DPC4"/>
<dbReference type="InterPro" id="IPR024973">
    <property type="entry name" value="ESPR"/>
</dbReference>
<reference evidence="15" key="1">
    <citation type="submission" date="2016-01" db="EMBL/GenBank/DDBJ databases">
        <authorList>
            <person name="Peeters C."/>
        </authorList>
    </citation>
    <scope>NUCLEOTIDE SEQUENCE</scope>
    <source>
        <strain evidence="15">LMG 29322</strain>
    </source>
</reference>
<keyword evidence="9 11" id="KW-0472">Membrane</keyword>
<dbReference type="Pfam" id="PF03895">
    <property type="entry name" value="YadA_anchor"/>
    <property type="match status" value="1"/>
</dbReference>
<evidence type="ECO:0000256" key="3">
    <source>
        <dbReference type="ARBA" id="ARBA00005848"/>
    </source>
</evidence>
<feature type="transmembrane region" description="Helical" evidence="11">
    <location>
        <begin position="58"/>
        <end position="83"/>
    </location>
</feature>
<evidence type="ECO:0000256" key="6">
    <source>
        <dbReference type="ARBA" id="ARBA00022692"/>
    </source>
</evidence>
<dbReference type="STRING" id="1777140.AWB79_07339"/>
<evidence type="ECO:0000256" key="2">
    <source>
        <dbReference type="ARBA" id="ARBA00004442"/>
    </source>
</evidence>
<dbReference type="EMBL" id="FCOA02000052">
    <property type="protein sequence ID" value="SAK96448.1"/>
    <property type="molecule type" value="Genomic_DNA"/>
</dbReference>
<dbReference type="InterPro" id="IPR045584">
    <property type="entry name" value="Pilin-like"/>
</dbReference>
<keyword evidence="16" id="KW-1185">Reference proteome</keyword>
<keyword evidence="5" id="KW-1134">Transmembrane beta strand</keyword>
<dbReference type="InterPro" id="IPR005594">
    <property type="entry name" value="YadA_C"/>
</dbReference>
<keyword evidence="10" id="KW-0998">Cell outer membrane</keyword>
<keyword evidence="8" id="KW-0653">Protein transport</keyword>
<comment type="similarity">
    <text evidence="3">Belongs to the autotransporter-2 (AT-2) (TC 1.B.40) family.</text>
</comment>
<evidence type="ECO:0000256" key="9">
    <source>
        <dbReference type="ARBA" id="ARBA00023136"/>
    </source>
</evidence>
<proteinExistence type="inferred from homology"/>
<evidence type="ECO:0000256" key="11">
    <source>
        <dbReference type="SAM" id="Phobius"/>
    </source>
</evidence>
<feature type="domain" description="Trimeric autotransporter adhesin YadA-like stalk" evidence="13">
    <location>
        <begin position="171"/>
        <end position="209"/>
    </location>
</feature>
<dbReference type="Proteomes" id="UP000054851">
    <property type="component" value="Unassembled WGS sequence"/>
</dbReference>
<keyword evidence="6 11" id="KW-0812">Transmembrane</keyword>
<feature type="domain" description="ESPR" evidence="14">
    <location>
        <begin position="1"/>
        <end position="35"/>
    </location>
</feature>
<evidence type="ECO:0000259" key="14">
    <source>
        <dbReference type="Pfam" id="PF13018"/>
    </source>
</evidence>
<evidence type="ECO:0000313" key="15">
    <source>
        <dbReference type="EMBL" id="SAK96448.1"/>
    </source>
</evidence>
<dbReference type="InterPro" id="IPR008635">
    <property type="entry name" value="Coiled_stalk_dom"/>
</dbReference>
<dbReference type="GO" id="GO:0009279">
    <property type="term" value="C:cell outer membrane"/>
    <property type="evidence" value="ECO:0007669"/>
    <property type="project" value="UniProtKB-SubCell"/>
</dbReference>
<evidence type="ECO:0000256" key="4">
    <source>
        <dbReference type="ARBA" id="ARBA00022448"/>
    </source>
</evidence>
<dbReference type="GO" id="GO:0015031">
    <property type="term" value="P:protein transport"/>
    <property type="evidence" value="ECO:0007669"/>
    <property type="project" value="UniProtKB-KW"/>
</dbReference>
<dbReference type="Gene3D" id="2.150.10.10">
    <property type="entry name" value="Serralysin-like metalloprotease, C-terminal"/>
    <property type="match status" value="1"/>
</dbReference>
<dbReference type="SUPFAM" id="SSF54523">
    <property type="entry name" value="Pili subunits"/>
    <property type="match status" value="1"/>
</dbReference>
<evidence type="ECO:0000256" key="10">
    <source>
        <dbReference type="ARBA" id="ARBA00023237"/>
    </source>
</evidence>
<dbReference type="Gene3D" id="3.30.1300.30">
    <property type="entry name" value="GSPII I/J protein-like"/>
    <property type="match status" value="1"/>
</dbReference>
<evidence type="ECO:0000313" key="16">
    <source>
        <dbReference type="Proteomes" id="UP000054851"/>
    </source>
</evidence>
<keyword evidence="7" id="KW-0732">Signal</keyword>
<accession>A0A158DPC4</accession>
<evidence type="ECO:0000256" key="1">
    <source>
        <dbReference type="ARBA" id="ARBA00004241"/>
    </source>
</evidence>
<organism evidence="15 16">
    <name type="scientific">Caballeronia hypogeia</name>
    <dbReference type="NCBI Taxonomy" id="1777140"/>
    <lineage>
        <taxon>Bacteria</taxon>
        <taxon>Pseudomonadati</taxon>
        <taxon>Pseudomonadota</taxon>
        <taxon>Betaproteobacteria</taxon>
        <taxon>Burkholderiales</taxon>
        <taxon>Burkholderiaceae</taxon>
        <taxon>Caballeronia</taxon>
    </lineage>
</organism>
<keyword evidence="11" id="KW-1133">Transmembrane helix</keyword>
<feature type="domain" description="Trimeric autotransporter adhesin YadA-like stalk" evidence="13">
    <location>
        <begin position="374"/>
        <end position="414"/>
    </location>
</feature>
<dbReference type="GO" id="GO:0009986">
    <property type="term" value="C:cell surface"/>
    <property type="evidence" value="ECO:0007669"/>
    <property type="project" value="UniProtKB-SubCell"/>
</dbReference>
<dbReference type="Pfam" id="PF13018">
    <property type="entry name" value="ESPR"/>
    <property type="match status" value="1"/>
</dbReference>
<protein>
    <submittedName>
        <fullName evidence="15">Uncharacterized protein</fullName>
    </submittedName>
</protein>
<comment type="subcellular location">
    <subcellularLocation>
        <location evidence="2">Cell outer membrane</location>
    </subcellularLocation>
    <subcellularLocation>
        <location evidence="1">Cell surface</location>
    </subcellularLocation>
</comment>
<sequence length="481" mass="47681">MNKSYRSIWNEKVGTFVAVAETAMACGKKSSGGAVCDSDEQTPYSSEQGASRMFKASLLWAAGVGITSALFGVAPIGAGSAWAAGGMINACSNGSGYGLWTSGAGPVSDAANAGACGGSNPAVPTGFNGVYLTDDFGNAQSAYMAIGNDKVILGAKSKIQFQQVLDMYSNKITNLADGAISSGSMDAVNGGQLFTVSSSLSTAVSSVSRSLSTGISSLSTNMSSLSTAWNSASTSLSTGVSSISTGWNSASTSLSTGMSSISTAWSSVSTGVSSLSTSTSTAISSMSSSVSSMSSGISSLSTGLSSLSTSTSTAFSSMSSSVSSISTGMNSLSSSTSTSINSLSTGLRDAVMYDDSTHSTVTLGGKGTGAAPVKVTNVADGTSATDAISYTDSQVNVLQGQVSGVARSAYSGIAAASAMAMIPNIDQDKNISVGVGGATYQGYAAAGLAVNLRVTQNLVMKAGAAKSNGGTVYGANASYRW</sequence>
<evidence type="ECO:0000256" key="8">
    <source>
        <dbReference type="ARBA" id="ARBA00022927"/>
    </source>
</evidence>
<comment type="caution">
    <text evidence="15">The sequence shown here is derived from an EMBL/GenBank/DDBJ whole genome shotgun (WGS) entry which is preliminary data.</text>
</comment>
<evidence type="ECO:0000256" key="5">
    <source>
        <dbReference type="ARBA" id="ARBA00022452"/>
    </source>
</evidence>
<evidence type="ECO:0000256" key="7">
    <source>
        <dbReference type="ARBA" id="ARBA00022729"/>
    </source>
</evidence>
<gene>
    <name evidence="15" type="ORF">AWB79_07339</name>
</gene>
<evidence type="ECO:0000259" key="13">
    <source>
        <dbReference type="Pfam" id="PF05662"/>
    </source>
</evidence>
<dbReference type="Pfam" id="PF05662">
    <property type="entry name" value="YadA_stalk"/>
    <property type="match status" value="2"/>
</dbReference>